<comment type="subcellular location">
    <subcellularLocation>
        <location evidence="1">Membrane</location>
        <topology evidence="1">Multi-pass membrane protein</topology>
    </subcellularLocation>
</comment>
<gene>
    <name evidence="9" type="ORF">N7509_001251</name>
</gene>
<sequence length="387" mass="43688">MKDLTVEDVLGPPPVGMDLSEDRAPKDNAVVIALCVFAVVSVALRFIARLRGPRPRPELDDWLIAVALIPLMTLLAASVLASKWGMGKHIWAASMQKIVEMKRLLFAWIFVYIFELFIIKTSILMFYRRIFGMNWMIWTCLILSVLWLLGSMIALLVCPDPIPYFWNESVDPTAGRFRYNFHNYYIGNAAGNVASDVLILLVPFPIVWRLKMRVTQKIMVSSVLLLGIFVCVASAVRLHFVMYLNSPDLTWAMSDVYVWSDVEPCLGIICASLPAVQPLVRSVMKMESLLCLRQRFHAGKPQSHSRMSSSHRLQKRSSNSSNTSSHLTHLDSCDGKGELSFRPDDDEARLTTVVTHIESEPKERANLEELLGPGFIRVRHDVEISVA</sequence>
<feature type="transmembrane region" description="Helical" evidence="7">
    <location>
        <begin position="135"/>
        <end position="157"/>
    </location>
</feature>
<dbReference type="GeneID" id="81364868"/>
<evidence type="ECO:0000256" key="6">
    <source>
        <dbReference type="SAM" id="MobiDB-lite"/>
    </source>
</evidence>
<evidence type="ECO:0000256" key="2">
    <source>
        <dbReference type="ARBA" id="ARBA00022692"/>
    </source>
</evidence>
<dbReference type="Pfam" id="PF20684">
    <property type="entry name" value="Fung_rhodopsin"/>
    <property type="match status" value="1"/>
</dbReference>
<feature type="compositionally biased region" description="Basic and acidic residues" evidence="6">
    <location>
        <begin position="328"/>
        <end position="343"/>
    </location>
</feature>
<evidence type="ECO:0000259" key="8">
    <source>
        <dbReference type="Pfam" id="PF20684"/>
    </source>
</evidence>
<reference evidence="9" key="1">
    <citation type="submission" date="2022-12" db="EMBL/GenBank/DDBJ databases">
        <authorList>
            <person name="Petersen C."/>
        </authorList>
    </citation>
    <scope>NUCLEOTIDE SEQUENCE</scope>
    <source>
        <strain evidence="9">IBT 29677</strain>
    </source>
</reference>
<comment type="similarity">
    <text evidence="5">Belongs to the SAT4 family.</text>
</comment>
<evidence type="ECO:0000256" key="5">
    <source>
        <dbReference type="ARBA" id="ARBA00038359"/>
    </source>
</evidence>
<evidence type="ECO:0000256" key="3">
    <source>
        <dbReference type="ARBA" id="ARBA00022989"/>
    </source>
</evidence>
<keyword evidence="10" id="KW-1185">Reference proteome</keyword>
<dbReference type="OrthoDB" id="5429740at2759"/>
<feature type="compositionally biased region" description="Polar residues" evidence="6">
    <location>
        <begin position="302"/>
        <end position="311"/>
    </location>
</feature>
<evidence type="ECO:0000256" key="4">
    <source>
        <dbReference type="ARBA" id="ARBA00023136"/>
    </source>
</evidence>
<organism evidence="9 10">
    <name type="scientific">Penicillium cosmopolitanum</name>
    <dbReference type="NCBI Taxonomy" id="1131564"/>
    <lineage>
        <taxon>Eukaryota</taxon>
        <taxon>Fungi</taxon>
        <taxon>Dikarya</taxon>
        <taxon>Ascomycota</taxon>
        <taxon>Pezizomycotina</taxon>
        <taxon>Eurotiomycetes</taxon>
        <taxon>Eurotiomycetidae</taxon>
        <taxon>Eurotiales</taxon>
        <taxon>Aspergillaceae</taxon>
        <taxon>Penicillium</taxon>
    </lineage>
</organism>
<feature type="compositionally biased region" description="Low complexity" evidence="6">
    <location>
        <begin position="317"/>
        <end position="327"/>
    </location>
</feature>
<comment type="caution">
    <text evidence="9">The sequence shown here is derived from an EMBL/GenBank/DDBJ whole genome shotgun (WGS) entry which is preliminary data.</text>
</comment>
<evidence type="ECO:0000313" key="9">
    <source>
        <dbReference type="EMBL" id="KAJ5414624.1"/>
    </source>
</evidence>
<dbReference type="EMBL" id="JAPZBU010000003">
    <property type="protein sequence ID" value="KAJ5414624.1"/>
    <property type="molecule type" value="Genomic_DNA"/>
</dbReference>
<keyword evidence="2 7" id="KW-0812">Transmembrane</keyword>
<dbReference type="Proteomes" id="UP001147747">
    <property type="component" value="Unassembled WGS sequence"/>
</dbReference>
<accession>A0A9W9WBY2</accession>
<reference evidence="9" key="2">
    <citation type="journal article" date="2023" name="IMA Fungus">
        <title>Comparative genomic study of the Penicillium genus elucidates a diverse pangenome and 15 lateral gene transfer events.</title>
        <authorList>
            <person name="Petersen C."/>
            <person name="Sorensen T."/>
            <person name="Nielsen M.R."/>
            <person name="Sondergaard T.E."/>
            <person name="Sorensen J.L."/>
            <person name="Fitzpatrick D.A."/>
            <person name="Frisvad J.C."/>
            <person name="Nielsen K.L."/>
        </authorList>
    </citation>
    <scope>NUCLEOTIDE SEQUENCE</scope>
    <source>
        <strain evidence="9">IBT 29677</strain>
    </source>
</reference>
<dbReference type="PANTHER" id="PTHR33048:SF163">
    <property type="entry name" value="INTEGRAL MEMBRANE PROTEIN (AFU_ORTHOLOGUE AFUA_8G05510)"/>
    <property type="match status" value="1"/>
</dbReference>
<feature type="transmembrane region" description="Helical" evidence="7">
    <location>
        <begin position="185"/>
        <end position="208"/>
    </location>
</feature>
<name>A0A9W9WBY2_9EURO</name>
<dbReference type="AlphaFoldDB" id="A0A9W9WBY2"/>
<feature type="transmembrane region" description="Helical" evidence="7">
    <location>
        <begin position="62"/>
        <end position="84"/>
    </location>
</feature>
<evidence type="ECO:0000313" key="10">
    <source>
        <dbReference type="Proteomes" id="UP001147747"/>
    </source>
</evidence>
<feature type="region of interest" description="Disordered" evidence="6">
    <location>
        <begin position="300"/>
        <end position="344"/>
    </location>
</feature>
<feature type="transmembrane region" description="Helical" evidence="7">
    <location>
        <begin position="104"/>
        <end position="123"/>
    </location>
</feature>
<feature type="domain" description="Rhodopsin" evidence="8">
    <location>
        <begin position="44"/>
        <end position="281"/>
    </location>
</feature>
<evidence type="ECO:0000256" key="1">
    <source>
        <dbReference type="ARBA" id="ARBA00004141"/>
    </source>
</evidence>
<dbReference type="PANTHER" id="PTHR33048">
    <property type="entry name" value="PTH11-LIKE INTEGRAL MEMBRANE PROTEIN (AFU_ORTHOLOGUE AFUA_5G11245)"/>
    <property type="match status" value="1"/>
</dbReference>
<dbReference type="InterPro" id="IPR049326">
    <property type="entry name" value="Rhodopsin_dom_fungi"/>
</dbReference>
<keyword evidence="3 7" id="KW-1133">Transmembrane helix</keyword>
<dbReference type="InterPro" id="IPR052337">
    <property type="entry name" value="SAT4-like"/>
</dbReference>
<dbReference type="RefSeq" id="XP_056494470.1">
    <property type="nucleotide sequence ID" value="XM_056625888.1"/>
</dbReference>
<feature type="transmembrane region" description="Helical" evidence="7">
    <location>
        <begin position="220"/>
        <end position="244"/>
    </location>
</feature>
<keyword evidence="4 7" id="KW-0472">Membrane</keyword>
<protein>
    <recommendedName>
        <fullName evidence="8">Rhodopsin domain-containing protein</fullName>
    </recommendedName>
</protein>
<evidence type="ECO:0000256" key="7">
    <source>
        <dbReference type="SAM" id="Phobius"/>
    </source>
</evidence>
<dbReference type="GO" id="GO:0016020">
    <property type="term" value="C:membrane"/>
    <property type="evidence" value="ECO:0007669"/>
    <property type="project" value="UniProtKB-SubCell"/>
</dbReference>
<feature type="transmembrane region" description="Helical" evidence="7">
    <location>
        <begin position="29"/>
        <end position="50"/>
    </location>
</feature>
<proteinExistence type="inferred from homology"/>